<name>A0A7J5YG71_DISMA</name>
<comment type="subcellular location">
    <subcellularLocation>
        <location evidence="1">Membrane</location>
    </subcellularLocation>
</comment>
<sequence>MLINDTLQLLASVILFLLVMCLVTFPTVYCVPLLLLSFHIHEHNFNPGHYVTGALCGIIYPLQRPAAWRSDRIWIIILSIWFLSFIFPMIEYSIGERDPAVDILSTPVLCKAIYINSSPIQRDGALDTAVWGGNQVRFLCPGNATSHTSLCDHQGVCSIPFFCVFLCCIVIMLRIFATNRHFLDNSRYILFAYMLINDTLQLLSSVILFLLVIGLVTFPTVYCVPLLLLSTSTFMNTTLILATMSLERYVAIIYPLQRPAAWRSDRIWIIILSIWFLSFIFPMIEYSIGERDPAVDILSTPVLCKPIYINSSPIQAFFYAKVSGLHTELYKGPATAMANPLVAFNLIKRLHSEWLNVVHSNEAQENTQALRSSYEKEEADRPKLEDLQGAAKGLMRLQDVYVLQVASLVRGLFQRVTEGQPIDIYRPAVSVPLSGDDCFLVGKLLCQSVRPAH</sequence>
<organism evidence="7 8">
    <name type="scientific">Dissostichus mawsoni</name>
    <name type="common">Antarctic cod</name>
    <dbReference type="NCBI Taxonomy" id="36200"/>
    <lineage>
        <taxon>Eukaryota</taxon>
        <taxon>Metazoa</taxon>
        <taxon>Chordata</taxon>
        <taxon>Craniata</taxon>
        <taxon>Vertebrata</taxon>
        <taxon>Euteleostomi</taxon>
        <taxon>Actinopterygii</taxon>
        <taxon>Neopterygii</taxon>
        <taxon>Teleostei</taxon>
        <taxon>Neoteleostei</taxon>
        <taxon>Acanthomorphata</taxon>
        <taxon>Eupercaria</taxon>
        <taxon>Perciformes</taxon>
        <taxon>Notothenioidei</taxon>
        <taxon>Nototheniidae</taxon>
        <taxon>Dissostichus</taxon>
    </lineage>
</organism>
<keyword evidence="8" id="KW-1185">Reference proteome</keyword>
<keyword evidence="2 5" id="KW-0812">Transmembrane</keyword>
<dbReference type="GO" id="GO:0016020">
    <property type="term" value="C:membrane"/>
    <property type="evidence" value="ECO:0007669"/>
    <property type="project" value="UniProtKB-SubCell"/>
</dbReference>
<evidence type="ECO:0000313" key="7">
    <source>
        <dbReference type="EMBL" id="KAF3847527.1"/>
    </source>
</evidence>
<dbReference type="PANTHER" id="PTHR26451:SF991">
    <property type="entry name" value="ODORANT RECEPTOR"/>
    <property type="match status" value="1"/>
</dbReference>
<feature type="transmembrane region" description="Helical" evidence="5">
    <location>
        <begin position="73"/>
        <end position="90"/>
    </location>
</feature>
<dbReference type="Proteomes" id="UP000518266">
    <property type="component" value="Unassembled WGS sequence"/>
</dbReference>
<evidence type="ECO:0000256" key="3">
    <source>
        <dbReference type="ARBA" id="ARBA00022989"/>
    </source>
</evidence>
<dbReference type="GO" id="GO:0005549">
    <property type="term" value="F:odorant binding"/>
    <property type="evidence" value="ECO:0007669"/>
    <property type="project" value="TreeGrafter"/>
</dbReference>
<dbReference type="Gene3D" id="1.20.1070.10">
    <property type="entry name" value="Rhodopsin 7-helix transmembrane proteins"/>
    <property type="match status" value="1"/>
</dbReference>
<dbReference type="InterPro" id="IPR011990">
    <property type="entry name" value="TPR-like_helical_dom_sf"/>
</dbReference>
<keyword evidence="3 5" id="KW-1133">Transmembrane helix</keyword>
<dbReference type="Pfam" id="PF00001">
    <property type="entry name" value="7tm_1"/>
    <property type="match status" value="1"/>
</dbReference>
<dbReference type="EMBL" id="JAAKFY010000013">
    <property type="protein sequence ID" value="KAF3847527.1"/>
    <property type="molecule type" value="Genomic_DNA"/>
</dbReference>
<feature type="transmembrane region" description="Helical" evidence="5">
    <location>
        <begin position="12"/>
        <end position="36"/>
    </location>
</feature>
<feature type="transmembrane region" description="Helical" evidence="5">
    <location>
        <begin position="189"/>
        <end position="218"/>
    </location>
</feature>
<dbReference type="Gene3D" id="1.25.40.10">
    <property type="entry name" value="Tetratricopeptide repeat domain"/>
    <property type="match status" value="1"/>
</dbReference>
<comment type="caution">
    <text evidence="7">The sequence shown here is derived from an EMBL/GenBank/DDBJ whole genome shotgun (WGS) entry which is preliminary data.</text>
</comment>
<dbReference type="AlphaFoldDB" id="A0A7J5YG71"/>
<dbReference type="PROSITE" id="PS50262">
    <property type="entry name" value="G_PROTEIN_RECEP_F1_2"/>
    <property type="match status" value="1"/>
</dbReference>
<gene>
    <name evidence="7" type="ORF">F7725_020555</name>
</gene>
<evidence type="ECO:0000313" key="8">
    <source>
        <dbReference type="Proteomes" id="UP000518266"/>
    </source>
</evidence>
<dbReference type="Pfam" id="PF08336">
    <property type="entry name" value="P4Ha_N"/>
    <property type="match status" value="1"/>
</dbReference>
<dbReference type="InterPro" id="IPR013547">
    <property type="entry name" value="P4H_N"/>
</dbReference>
<feature type="domain" description="G-protein coupled receptors family 1 profile" evidence="6">
    <location>
        <begin position="168"/>
        <end position="281"/>
    </location>
</feature>
<feature type="transmembrane region" description="Helical" evidence="5">
    <location>
        <begin position="159"/>
        <end position="177"/>
    </location>
</feature>
<dbReference type="InterPro" id="IPR017452">
    <property type="entry name" value="GPCR_Rhodpsn_7TM"/>
</dbReference>
<dbReference type="GO" id="GO:0004984">
    <property type="term" value="F:olfactory receptor activity"/>
    <property type="evidence" value="ECO:0007669"/>
    <property type="project" value="TreeGrafter"/>
</dbReference>
<dbReference type="InterPro" id="IPR052921">
    <property type="entry name" value="GPCR1_Superfamily_Member"/>
</dbReference>
<evidence type="ECO:0000256" key="4">
    <source>
        <dbReference type="ARBA" id="ARBA00023136"/>
    </source>
</evidence>
<evidence type="ECO:0000256" key="5">
    <source>
        <dbReference type="SAM" id="Phobius"/>
    </source>
</evidence>
<evidence type="ECO:0000259" key="6">
    <source>
        <dbReference type="PROSITE" id="PS50262"/>
    </source>
</evidence>
<accession>A0A7J5YG71</accession>
<feature type="transmembrane region" description="Helical" evidence="5">
    <location>
        <begin position="267"/>
        <end position="284"/>
    </location>
</feature>
<evidence type="ECO:0000256" key="1">
    <source>
        <dbReference type="ARBA" id="ARBA00004370"/>
    </source>
</evidence>
<protein>
    <recommendedName>
        <fullName evidence="6">G-protein coupled receptors family 1 profile domain-containing protein</fullName>
    </recommendedName>
</protein>
<dbReference type="Gene3D" id="6.10.140.1460">
    <property type="match status" value="1"/>
</dbReference>
<dbReference type="GO" id="GO:0004930">
    <property type="term" value="F:G protein-coupled receptor activity"/>
    <property type="evidence" value="ECO:0007669"/>
    <property type="project" value="InterPro"/>
</dbReference>
<dbReference type="GO" id="GO:0005783">
    <property type="term" value="C:endoplasmic reticulum"/>
    <property type="evidence" value="ECO:0007669"/>
    <property type="project" value="InterPro"/>
</dbReference>
<proteinExistence type="predicted"/>
<keyword evidence="4 5" id="KW-0472">Membrane</keyword>
<dbReference type="PANTHER" id="PTHR26451">
    <property type="entry name" value="G_PROTEIN_RECEP_F1_2 DOMAIN-CONTAINING PROTEIN"/>
    <property type="match status" value="1"/>
</dbReference>
<dbReference type="InterPro" id="IPR000276">
    <property type="entry name" value="GPCR_Rhodpsn"/>
</dbReference>
<evidence type="ECO:0000256" key="2">
    <source>
        <dbReference type="ARBA" id="ARBA00022692"/>
    </source>
</evidence>
<dbReference type="SUPFAM" id="SSF81321">
    <property type="entry name" value="Family A G protein-coupled receptor-like"/>
    <property type="match status" value="1"/>
</dbReference>
<dbReference type="CDD" id="cd00637">
    <property type="entry name" value="7tm_classA_rhodopsin-like"/>
    <property type="match status" value="1"/>
</dbReference>
<dbReference type="OrthoDB" id="420380at2759"/>
<reference evidence="7 8" key="1">
    <citation type="submission" date="2020-03" db="EMBL/GenBank/DDBJ databases">
        <title>Dissostichus mawsoni Genome sequencing and assembly.</title>
        <authorList>
            <person name="Park H."/>
        </authorList>
    </citation>
    <scope>NUCLEOTIDE SEQUENCE [LARGE SCALE GENOMIC DNA]</scope>
    <source>
        <strain evidence="7">DM0001</strain>
        <tissue evidence="7">Muscle</tissue>
    </source>
</reference>
<dbReference type="GO" id="GO:0004656">
    <property type="term" value="F:procollagen-proline 4-dioxygenase activity"/>
    <property type="evidence" value="ECO:0007669"/>
    <property type="project" value="InterPro"/>
</dbReference>